<evidence type="ECO:0000313" key="5">
    <source>
        <dbReference type="Proteomes" id="UP000264492"/>
    </source>
</evidence>
<sequence length="230" mass="24309">MNALSQLASAEDFALAYRVRTPAPTRPTALLVLLHGVGGHETNLASLAADAPADTLVVLPRGRLELGPDRFAWFHVAFAADGPQIVASEAEASRVALIRFVAQLQAAYGIAAERSVIAGFSQGGILAASVGLSAPERVRGFAVLSGRILPELEPVLASRERLSRLHALIAHGRDDAKLPVAWAERADALLDRLGVPHALRLYPGGHGIAPQMTADFHAWLATLLPPSPQN</sequence>
<dbReference type="Pfam" id="PF02230">
    <property type="entry name" value="Abhydrolase_2"/>
    <property type="match status" value="1"/>
</dbReference>
<dbReference type="AlphaFoldDB" id="A0A371K479"/>
<dbReference type="InterPro" id="IPR003140">
    <property type="entry name" value="PLipase/COase/thioEstase"/>
</dbReference>
<dbReference type="SUPFAM" id="SSF53474">
    <property type="entry name" value="alpha/beta-Hydrolases"/>
    <property type="match status" value="1"/>
</dbReference>
<evidence type="ECO:0000256" key="1">
    <source>
        <dbReference type="ARBA" id="ARBA00006499"/>
    </source>
</evidence>
<dbReference type="RefSeq" id="WP_115858111.1">
    <property type="nucleotide sequence ID" value="NZ_QTSU01000001.1"/>
</dbReference>
<dbReference type="OrthoDB" id="9801763at2"/>
<evidence type="ECO:0000256" key="2">
    <source>
        <dbReference type="ARBA" id="ARBA00022801"/>
    </source>
</evidence>
<evidence type="ECO:0000259" key="3">
    <source>
        <dbReference type="Pfam" id="PF02230"/>
    </source>
</evidence>
<keyword evidence="5" id="KW-1185">Reference proteome</keyword>
<keyword evidence="2" id="KW-0378">Hydrolase</keyword>
<feature type="domain" description="Phospholipase/carboxylesterase/thioesterase" evidence="3">
    <location>
        <begin position="26"/>
        <end position="222"/>
    </location>
</feature>
<dbReference type="PANTHER" id="PTHR10655:SF17">
    <property type="entry name" value="LYSOPHOSPHOLIPASE-LIKE PROTEIN 1"/>
    <property type="match status" value="1"/>
</dbReference>
<name>A0A371K479_9GAMM</name>
<comment type="caution">
    <text evidence="4">The sequence shown here is derived from an EMBL/GenBank/DDBJ whole genome shotgun (WGS) entry which is preliminary data.</text>
</comment>
<dbReference type="PANTHER" id="PTHR10655">
    <property type="entry name" value="LYSOPHOSPHOLIPASE-RELATED"/>
    <property type="match status" value="1"/>
</dbReference>
<reference evidence="4 5" key="1">
    <citation type="submission" date="2018-08" db="EMBL/GenBank/DDBJ databases">
        <title>Lysobacter sp. zong2l5, whole genome shotgun sequence.</title>
        <authorList>
            <person name="Zhang X."/>
            <person name="Feng G."/>
            <person name="Zhu H."/>
        </authorList>
    </citation>
    <scope>NUCLEOTIDE SEQUENCE [LARGE SCALE GENOMIC DNA]</scope>
    <source>
        <strain evidence="5">zong2l5</strain>
    </source>
</reference>
<evidence type="ECO:0000313" key="4">
    <source>
        <dbReference type="EMBL" id="RDZ28672.1"/>
    </source>
</evidence>
<proteinExistence type="inferred from homology"/>
<accession>A0A371K479</accession>
<dbReference type="InterPro" id="IPR050565">
    <property type="entry name" value="LYPA1-2/EST-like"/>
</dbReference>
<dbReference type="EMBL" id="QTSU01000001">
    <property type="protein sequence ID" value="RDZ28672.1"/>
    <property type="molecule type" value="Genomic_DNA"/>
</dbReference>
<dbReference type="Gene3D" id="3.40.50.1820">
    <property type="entry name" value="alpha/beta hydrolase"/>
    <property type="match status" value="1"/>
</dbReference>
<protein>
    <submittedName>
        <fullName evidence="4">Phospholipase</fullName>
    </submittedName>
</protein>
<dbReference type="GO" id="GO:0016787">
    <property type="term" value="F:hydrolase activity"/>
    <property type="evidence" value="ECO:0007669"/>
    <property type="project" value="UniProtKB-KW"/>
</dbReference>
<dbReference type="InterPro" id="IPR029058">
    <property type="entry name" value="AB_hydrolase_fold"/>
</dbReference>
<comment type="similarity">
    <text evidence="1">Belongs to the AB hydrolase superfamily. AB hydrolase 2 family.</text>
</comment>
<organism evidence="4 5">
    <name type="scientific">Lysobacter silvisoli</name>
    <dbReference type="NCBI Taxonomy" id="2293254"/>
    <lineage>
        <taxon>Bacteria</taxon>
        <taxon>Pseudomonadati</taxon>
        <taxon>Pseudomonadota</taxon>
        <taxon>Gammaproteobacteria</taxon>
        <taxon>Lysobacterales</taxon>
        <taxon>Lysobacteraceae</taxon>
        <taxon>Lysobacter</taxon>
    </lineage>
</organism>
<dbReference type="Proteomes" id="UP000264492">
    <property type="component" value="Unassembled WGS sequence"/>
</dbReference>
<gene>
    <name evidence="4" type="ORF">DX914_05970</name>
</gene>